<keyword evidence="4" id="KW-1185">Reference proteome</keyword>
<evidence type="ECO:0000259" key="2">
    <source>
        <dbReference type="PROSITE" id="PS50943"/>
    </source>
</evidence>
<gene>
    <name evidence="3" type="ORF">ACFQ4B_36365</name>
</gene>
<evidence type="ECO:0000256" key="1">
    <source>
        <dbReference type="ARBA" id="ARBA00023125"/>
    </source>
</evidence>
<proteinExistence type="predicted"/>
<dbReference type="CDD" id="cd00093">
    <property type="entry name" value="HTH_XRE"/>
    <property type="match status" value="1"/>
</dbReference>
<dbReference type="InterPro" id="IPR010982">
    <property type="entry name" value="Lambda_DNA-bd_dom_sf"/>
</dbReference>
<name>A0ABW3UX95_9BACL</name>
<dbReference type="PROSITE" id="PS50943">
    <property type="entry name" value="HTH_CROC1"/>
    <property type="match status" value="1"/>
</dbReference>
<organism evidence="3 4">
    <name type="scientific">Paenibacillus vulneris</name>
    <dbReference type="NCBI Taxonomy" id="1133364"/>
    <lineage>
        <taxon>Bacteria</taxon>
        <taxon>Bacillati</taxon>
        <taxon>Bacillota</taxon>
        <taxon>Bacilli</taxon>
        <taxon>Bacillales</taxon>
        <taxon>Paenibacillaceae</taxon>
        <taxon>Paenibacillus</taxon>
    </lineage>
</organism>
<keyword evidence="1" id="KW-0238">DNA-binding</keyword>
<reference evidence="4" key="1">
    <citation type="journal article" date="2019" name="Int. J. Syst. Evol. Microbiol.">
        <title>The Global Catalogue of Microorganisms (GCM) 10K type strain sequencing project: providing services to taxonomists for standard genome sequencing and annotation.</title>
        <authorList>
            <consortium name="The Broad Institute Genomics Platform"/>
            <consortium name="The Broad Institute Genome Sequencing Center for Infectious Disease"/>
            <person name="Wu L."/>
            <person name="Ma J."/>
        </authorList>
    </citation>
    <scope>NUCLEOTIDE SEQUENCE [LARGE SCALE GENOMIC DNA]</scope>
    <source>
        <strain evidence="4">CCUG 53270</strain>
    </source>
</reference>
<dbReference type="EMBL" id="JBHTLU010000065">
    <property type="protein sequence ID" value="MFD1225567.1"/>
    <property type="molecule type" value="Genomic_DNA"/>
</dbReference>
<dbReference type="Proteomes" id="UP001597180">
    <property type="component" value="Unassembled WGS sequence"/>
</dbReference>
<dbReference type="SUPFAM" id="SSF47413">
    <property type="entry name" value="lambda repressor-like DNA-binding domains"/>
    <property type="match status" value="1"/>
</dbReference>
<feature type="domain" description="HTH cro/C1-type" evidence="2">
    <location>
        <begin position="9"/>
        <end position="70"/>
    </location>
</feature>
<comment type="caution">
    <text evidence="3">The sequence shown here is derived from an EMBL/GenBank/DDBJ whole genome shotgun (WGS) entry which is preliminary data.</text>
</comment>
<evidence type="ECO:0000313" key="3">
    <source>
        <dbReference type="EMBL" id="MFD1225567.1"/>
    </source>
</evidence>
<dbReference type="InterPro" id="IPR001387">
    <property type="entry name" value="Cro/C1-type_HTH"/>
</dbReference>
<dbReference type="RefSeq" id="WP_345584980.1">
    <property type="nucleotide sequence ID" value="NZ_BAABJG010000002.1"/>
</dbReference>
<dbReference type="Gene3D" id="1.10.260.40">
    <property type="entry name" value="lambda repressor-like DNA-binding domains"/>
    <property type="match status" value="1"/>
</dbReference>
<dbReference type="Pfam" id="PF12844">
    <property type="entry name" value="HTH_19"/>
    <property type="match status" value="1"/>
</dbReference>
<dbReference type="PANTHER" id="PTHR46558:SF11">
    <property type="entry name" value="HTH-TYPE TRANSCRIPTIONAL REGULATOR XRE"/>
    <property type="match status" value="1"/>
</dbReference>
<protein>
    <submittedName>
        <fullName evidence="3">Helix-turn-helix transcriptional regulator</fullName>
    </submittedName>
</protein>
<dbReference type="PANTHER" id="PTHR46558">
    <property type="entry name" value="TRACRIPTIONAL REGULATORY PROTEIN-RELATED-RELATED"/>
    <property type="match status" value="1"/>
</dbReference>
<accession>A0ABW3UX95</accession>
<evidence type="ECO:0000313" key="4">
    <source>
        <dbReference type="Proteomes" id="UP001597180"/>
    </source>
</evidence>
<sequence>MEYSFGEKLRKLRTHRGLSQEELADNLNKKFGTSYNKGMISKWENDREEPRMEAVRNIAIYFNLDSLDDLLGLNPINIEGFSAREEKDIAADLERIMADLESREALAFHGEPMDDEDRELLRISLENSMRLAAQIAKQKFTPKKYRK</sequence>
<dbReference type="SMART" id="SM00530">
    <property type="entry name" value="HTH_XRE"/>
    <property type="match status" value="1"/>
</dbReference>